<feature type="transmembrane region" description="Helical" evidence="2">
    <location>
        <begin position="46"/>
        <end position="67"/>
    </location>
</feature>
<feature type="compositionally biased region" description="Polar residues" evidence="1">
    <location>
        <begin position="276"/>
        <end position="287"/>
    </location>
</feature>
<dbReference type="PANTHER" id="PTHR40465:SF1">
    <property type="entry name" value="DUF6534 DOMAIN-CONTAINING PROTEIN"/>
    <property type="match status" value="1"/>
</dbReference>
<feature type="transmembrane region" description="Helical" evidence="2">
    <location>
        <begin position="87"/>
        <end position="105"/>
    </location>
</feature>
<protein>
    <recommendedName>
        <fullName evidence="3">DUF6534 domain-containing protein</fullName>
    </recommendedName>
</protein>
<feature type="transmembrane region" description="Helical" evidence="2">
    <location>
        <begin position="155"/>
        <end position="178"/>
    </location>
</feature>
<evidence type="ECO:0000313" key="5">
    <source>
        <dbReference type="Proteomes" id="UP000807353"/>
    </source>
</evidence>
<keyword evidence="2" id="KW-0472">Membrane</keyword>
<evidence type="ECO:0000313" key="4">
    <source>
        <dbReference type="EMBL" id="KAF9458926.1"/>
    </source>
</evidence>
<dbReference type="OrthoDB" id="3046394at2759"/>
<feature type="transmembrane region" description="Helical" evidence="2">
    <location>
        <begin position="12"/>
        <end position="34"/>
    </location>
</feature>
<feature type="transmembrane region" description="Helical" evidence="2">
    <location>
        <begin position="117"/>
        <end position="143"/>
    </location>
</feature>
<reference evidence="4" key="1">
    <citation type="submission" date="2020-11" db="EMBL/GenBank/DDBJ databases">
        <authorList>
            <consortium name="DOE Joint Genome Institute"/>
            <person name="Ahrendt S."/>
            <person name="Riley R."/>
            <person name="Andreopoulos W."/>
            <person name="Labutti K."/>
            <person name="Pangilinan J."/>
            <person name="Ruiz-Duenas F.J."/>
            <person name="Barrasa J.M."/>
            <person name="Sanchez-Garcia M."/>
            <person name="Camarero S."/>
            <person name="Miyauchi S."/>
            <person name="Serrano A."/>
            <person name="Linde D."/>
            <person name="Babiker R."/>
            <person name="Drula E."/>
            <person name="Ayuso-Fernandez I."/>
            <person name="Pacheco R."/>
            <person name="Padilla G."/>
            <person name="Ferreira P."/>
            <person name="Barriuso J."/>
            <person name="Kellner H."/>
            <person name="Castanera R."/>
            <person name="Alfaro M."/>
            <person name="Ramirez L."/>
            <person name="Pisabarro A.G."/>
            <person name="Kuo A."/>
            <person name="Tritt A."/>
            <person name="Lipzen A."/>
            <person name="He G."/>
            <person name="Yan M."/>
            <person name="Ng V."/>
            <person name="Cullen D."/>
            <person name="Martin F."/>
            <person name="Rosso M.-N."/>
            <person name="Henrissat B."/>
            <person name="Hibbett D."/>
            <person name="Martinez A.T."/>
            <person name="Grigoriev I.V."/>
        </authorList>
    </citation>
    <scope>NUCLEOTIDE SEQUENCE</scope>
    <source>
        <strain evidence="4">CBS 247.69</strain>
    </source>
</reference>
<sequence>MSRSIDLLLGPVLIGTMMSILLFGIMVVQTYIYFERYKNDATWIKAMVILLFILDALSSAFAMSMTYEYLVKNFGDLEAIVVTNIGINAYPIFTGLTACIVQCFFARRIDVLTERRWLAISIAVLANFQMLAGIGVGIGGAIVKRFSDLGKLKQIILVWLFGSVVTDALITISLVLFLHQAKTGFPGTDHMTARIIRFTVQTGLLTTTCALGVVMAYLISSQSTVDLAFGLPLSKLYTNSLVSSLNARKGWDPQESESSDNWQAELNRDMRGRQMEFNTPGPSTLTSDFMGMTREFTDDGPGSEAGSCSKTSSDVPTSPSSGGPSRV</sequence>
<dbReference type="InterPro" id="IPR045339">
    <property type="entry name" value="DUF6534"/>
</dbReference>
<name>A0A9P5Y087_9AGAR</name>
<feature type="domain" description="DUF6534" evidence="3">
    <location>
        <begin position="163"/>
        <end position="249"/>
    </location>
</feature>
<dbReference type="AlphaFoldDB" id="A0A9P5Y087"/>
<evidence type="ECO:0000259" key="3">
    <source>
        <dbReference type="Pfam" id="PF20152"/>
    </source>
</evidence>
<accession>A0A9P5Y087</accession>
<dbReference type="PANTHER" id="PTHR40465">
    <property type="entry name" value="CHROMOSOME 1, WHOLE GENOME SHOTGUN SEQUENCE"/>
    <property type="match status" value="1"/>
</dbReference>
<comment type="caution">
    <text evidence="4">The sequence shown here is derived from an EMBL/GenBank/DDBJ whole genome shotgun (WGS) entry which is preliminary data.</text>
</comment>
<organism evidence="4 5">
    <name type="scientific">Collybia nuda</name>
    <dbReference type="NCBI Taxonomy" id="64659"/>
    <lineage>
        <taxon>Eukaryota</taxon>
        <taxon>Fungi</taxon>
        <taxon>Dikarya</taxon>
        <taxon>Basidiomycota</taxon>
        <taxon>Agaricomycotina</taxon>
        <taxon>Agaricomycetes</taxon>
        <taxon>Agaricomycetidae</taxon>
        <taxon>Agaricales</taxon>
        <taxon>Tricholomatineae</taxon>
        <taxon>Clitocybaceae</taxon>
        <taxon>Collybia</taxon>
    </lineage>
</organism>
<proteinExistence type="predicted"/>
<evidence type="ECO:0000256" key="2">
    <source>
        <dbReference type="SAM" id="Phobius"/>
    </source>
</evidence>
<feature type="compositionally biased region" description="Polar residues" evidence="1">
    <location>
        <begin position="306"/>
        <end position="327"/>
    </location>
</feature>
<dbReference type="EMBL" id="MU150327">
    <property type="protein sequence ID" value="KAF9458926.1"/>
    <property type="molecule type" value="Genomic_DNA"/>
</dbReference>
<dbReference type="Proteomes" id="UP000807353">
    <property type="component" value="Unassembled WGS sequence"/>
</dbReference>
<gene>
    <name evidence="4" type="ORF">BDZ94DRAFT_1069452</name>
</gene>
<keyword evidence="2" id="KW-1133">Transmembrane helix</keyword>
<dbReference type="Pfam" id="PF20152">
    <property type="entry name" value="DUF6534"/>
    <property type="match status" value="1"/>
</dbReference>
<keyword evidence="5" id="KW-1185">Reference proteome</keyword>
<evidence type="ECO:0000256" key="1">
    <source>
        <dbReference type="SAM" id="MobiDB-lite"/>
    </source>
</evidence>
<feature type="region of interest" description="Disordered" evidence="1">
    <location>
        <begin position="272"/>
        <end position="327"/>
    </location>
</feature>
<keyword evidence="2" id="KW-0812">Transmembrane</keyword>
<feature type="transmembrane region" description="Helical" evidence="2">
    <location>
        <begin position="198"/>
        <end position="219"/>
    </location>
</feature>